<keyword evidence="3" id="KW-0378">Hydrolase</keyword>
<dbReference type="AlphaFoldDB" id="A0A1M6MZB8"/>
<dbReference type="PANTHER" id="PTHR47963">
    <property type="entry name" value="DEAD-BOX ATP-DEPENDENT RNA HELICASE 47, MITOCHONDRIAL"/>
    <property type="match status" value="1"/>
</dbReference>
<dbReference type="GO" id="GO:0016787">
    <property type="term" value="F:hydrolase activity"/>
    <property type="evidence" value="ECO:0007669"/>
    <property type="project" value="UniProtKB-KW"/>
</dbReference>
<sequence>MSLHPIRALDYVIDEYRDYLRTEFRARDPKLRAALERELDAPGFLAQEPFFQAHRPFKSGKRWRDLPIDAQLARVMENRSKSETAYLHQSEAIEELLSPQAKPVVVTTGTGSGKTEAFLLPVIQNAFDDAMRFKRSGLTAILVYPMNALANDQKQRIEEYLAEAGFAGAVRVEQYDRGTPQAKREEMRANPPHILLTNYIVDFQIDSGKIFKLNWGNQLVEQRKFSF</sequence>
<name>A0A1M6MZB8_9FIRM</name>
<keyword evidence="8" id="KW-1185">Reference proteome</keyword>
<dbReference type="OrthoDB" id="9774462at2"/>
<accession>A0A1M6MZB8</accession>
<dbReference type="GO" id="GO:0005524">
    <property type="term" value="F:ATP binding"/>
    <property type="evidence" value="ECO:0007669"/>
    <property type="project" value="UniProtKB-KW"/>
</dbReference>
<dbReference type="EC" id="3.6.4.13" evidence="1"/>
<dbReference type="Gene3D" id="3.40.50.300">
    <property type="entry name" value="P-loop containing nucleotide triphosphate hydrolases"/>
    <property type="match status" value="1"/>
</dbReference>
<evidence type="ECO:0000313" key="7">
    <source>
        <dbReference type="EMBL" id="SHJ88835.1"/>
    </source>
</evidence>
<dbReference type="InterPro" id="IPR027417">
    <property type="entry name" value="P-loop_NTPase"/>
</dbReference>
<organism evidence="7 8">
    <name type="scientific">Desulfofundulus thermosubterraneus DSM 16057</name>
    <dbReference type="NCBI Taxonomy" id="1121432"/>
    <lineage>
        <taxon>Bacteria</taxon>
        <taxon>Bacillati</taxon>
        <taxon>Bacillota</taxon>
        <taxon>Clostridia</taxon>
        <taxon>Eubacteriales</taxon>
        <taxon>Peptococcaceae</taxon>
        <taxon>Desulfofundulus</taxon>
    </lineage>
</organism>
<reference evidence="8" key="1">
    <citation type="submission" date="2016-11" db="EMBL/GenBank/DDBJ databases">
        <authorList>
            <person name="Varghese N."/>
            <person name="Submissions S."/>
        </authorList>
    </citation>
    <scope>NUCLEOTIDE SEQUENCE [LARGE SCALE GENOMIC DNA]</scope>
    <source>
        <strain evidence="8">DSM 16057</strain>
    </source>
</reference>
<dbReference type="EMBL" id="FQZM01000097">
    <property type="protein sequence ID" value="SHJ88835.1"/>
    <property type="molecule type" value="Genomic_DNA"/>
</dbReference>
<gene>
    <name evidence="7" type="ORF">SAMN02745219_03562</name>
</gene>
<proteinExistence type="predicted"/>
<dbReference type="InterPro" id="IPR011545">
    <property type="entry name" value="DEAD/DEAH_box_helicase_dom"/>
</dbReference>
<dbReference type="InterPro" id="IPR050547">
    <property type="entry name" value="DEAD_box_RNA_helicases"/>
</dbReference>
<dbReference type="Pfam" id="PF00270">
    <property type="entry name" value="DEAD"/>
    <property type="match status" value="1"/>
</dbReference>
<protein>
    <recommendedName>
        <fullName evidence="1">RNA helicase</fullName>
        <ecNumber evidence="1">3.6.4.13</ecNumber>
    </recommendedName>
</protein>
<keyword evidence="4 7" id="KW-0347">Helicase</keyword>
<dbReference type="Proteomes" id="UP000184529">
    <property type="component" value="Unassembled WGS sequence"/>
</dbReference>
<keyword evidence="5" id="KW-0067">ATP-binding</keyword>
<dbReference type="GO" id="GO:0003724">
    <property type="term" value="F:RNA helicase activity"/>
    <property type="evidence" value="ECO:0007669"/>
    <property type="project" value="UniProtKB-EC"/>
</dbReference>
<evidence type="ECO:0000256" key="3">
    <source>
        <dbReference type="ARBA" id="ARBA00022801"/>
    </source>
</evidence>
<evidence type="ECO:0000313" key="8">
    <source>
        <dbReference type="Proteomes" id="UP000184529"/>
    </source>
</evidence>
<dbReference type="GO" id="GO:0005840">
    <property type="term" value="C:ribosome"/>
    <property type="evidence" value="ECO:0007669"/>
    <property type="project" value="TreeGrafter"/>
</dbReference>
<dbReference type="PANTHER" id="PTHR47963:SF8">
    <property type="entry name" value="ATP-DEPENDENT RNA HELICASE DEAD"/>
    <property type="match status" value="1"/>
</dbReference>
<evidence type="ECO:0000256" key="5">
    <source>
        <dbReference type="ARBA" id="ARBA00022840"/>
    </source>
</evidence>
<evidence type="ECO:0000256" key="2">
    <source>
        <dbReference type="ARBA" id="ARBA00022741"/>
    </source>
</evidence>
<evidence type="ECO:0000256" key="1">
    <source>
        <dbReference type="ARBA" id="ARBA00012552"/>
    </source>
</evidence>
<dbReference type="GO" id="GO:0033592">
    <property type="term" value="F:RNA strand annealing activity"/>
    <property type="evidence" value="ECO:0007669"/>
    <property type="project" value="TreeGrafter"/>
</dbReference>
<dbReference type="STRING" id="1121432.SAMN02745219_03562"/>
<dbReference type="GO" id="GO:0009409">
    <property type="term" value="P:response to cold"/>
    <property type="evidence" value="ECO:0007669"/>
    <property type="project" value="TreeGrafter"/>
</dbReference>
<evidence type="ECO:0000259" key="6">
    <source>
        <dbReference type="Pfam" id="PF00270"/>
    </source>
</evidence>
<feature type="domain" description="DEAD/DEAH-box helicase" evidence="6">
    <location>
        <begin position="88"/>
        <end position="198"/>
    </location>
</feature>
<keyword evidence="2" id="KW-0547">Nucleotide-binding</keyword>
<dbReference type="RefSeq" id="WP_072871702.1">
    <property type="nucleotide sequence ID" value="NZ_FQZM01000097.1"/>
</dbReference>
<evidence type="ECO:0000256" key="4">
    <source>
        <dbReference type="ARBA" id="ARBA00022806"/>
    </source>
</evidence>
<dbReference type="GO" id="GO:0005829">
    <property type="term" value="C:cytosol"/>
    <property type="evidence" value="ECO:0007669"/>
    <property type="project" value="TreeGrafter"/>
</dbReference>
<dbReference type="SUPFAM" id="SSF52540">
    <property type="entry name" value="P-loop containing nucleoside triphosphate hydrolases"/>
    <property type="match status" value="1"/>
</dbReference>